<keyword evidence="2" id="KW-0479">Metal-binding</keyword>
<dbReference type="AlphaFoldDB" id="A0A3B1AWA9"/>
<dbReference type="Gene3D" id="3.40.630.10">
    <property type="entry name" value="Zn peptidases"/>
    <property type="match status" value="1"/>
</dbReference>
<dbReference type="CDD" id="cd06256">
    <property type="entry name" value="M14_ASTE_ASPA-like"/>
    <property type="match status" value="1"/>
</dbReference>
<evidence type="ECO:0000256" key="3">
    <source>
        <dbReference type="ARBA" id="ARBA00022801"/>
    </source>
</evidence>
<evidence type="ECO:0000256" key="4">
    <source>
        <dbReference type="ARBA" id="ARBA00022833"/>
    </source>
</evidence>
<name>A0A3B1AWA9_9ZZZZ</name>
<evidence type="ECO:0000313" key="6">
    <source>
        <dbReference type="EMBL" id="VAX02530.1"/>
    </source>
</evidence>
<dbReference type="GO" id="GO:0016788">
    <property type="term" value="F:hydrolase activity, acting on ester bonds"/>
    <property type="evidence" value="ECO:0007669"/>
    <property type="project" value="InterPro"/>
</dbReference>
<organism evidence="6">
    <name type="scientific">hydrothermal vent metagenome</name>
    <dbReference type="NCBI Taxonomy" id="652676"/>
    <lineage>
        <taxon>unclassified sequences</taxon>
        <taxon>metagenomes</taxon>
        <taxon>ecological metagenomes</taxon>
    </lineage>
</organism>
<sequence>EARNLHRILPEPTLLHLPGQRPQPLFVSVLLHGNETTGLTAIQGLLRKYDGHKLPRTLSIFFGNISAAAQGKRHLDGQPDYNRIWPFADDNSADELPEQRMMRQVVDEMRTRNVFASIDIHNNTGLNPHYGCINRREPRFFRLATLFSRTVVYFTRPIGVQSLAFAGLCPAITVECGKPDQPFGADHARDFVDTCLHLDILPDTPVDAHAMNLFHTVATITLRNEASAGFAANEQPGDWDITFPTDLDRLNFRELPAGTCIGRVNTDHGSGPLPLQVADETGIDVSDQYLHVDDGHLRITRAVMPSMFTLDLDIIRQDCVGYLMERL</sequence>
<reference evidence="6" key="1">
    <citation type="submission" date="2018-06" db="EMBL/GenBank/DDBJ databases">
        <authorList>
            <person name="Zhirakovskaya E."/>
        </authorList>
    </citation>
    <scope>NUCLEOTIDE SEQUENCE</scope>
</reference>
<evidence type="ECO:0000259" key="5">
    <source>
        <dbReference type="Pfam" id="PF24827"/>
    </source>
</evidence>
<dbReference type="Pfam" id="PF24827">
    <property type="entry name" value="AstE_AspA_cat"/>
    <property type="match status" value="1"/>
</dbReference>
<feature type="non-terminal residue" evidence="6">
    <location>
        <position position="1"/>
    </location>
</feature>
<protein>
    <submittedName>
        <fullName evidence="6">Uncharacterized protein Clim_1224</fullName>
    </submittedName>
</protein>
<evidence type="ECO:0000256" key="1">
    <source>
        <dbReference type="ARBA" id="ARBA00001947"/>
    </source>
</evidence>
<gene>
    <name evidence="6" type="ORF">MNBD_GAMMA20-970</name>
</gene>
<keyword evidence="3" id="KW-0378">Hydrolase</keyword>
<feature type="domain" description="Succinylglutamate desuccinylase/Aspartoacylase catalytic" evidence="5">
    <location>
        <begin position="31"/>
        <end position="195"/>
    </location>
</feature>
<comment type="cofactor">
    <cofactor evidence="1">
        <name>Zn(2+)</name>
        <dbReference type="ChEBI" id="CHEBI:29105"/>
    </cofactor>
</comment>
<accession>A0A3B1AWA9</accession>
<evidence type="ECO:0000256" key="2">
    <source>
        <dbReference type="ARBA" id="ARBA00022723"/>
    </source>
</evidence>
<keyword evidence="4" id="KW-0862">Zinc</keyword>
<proteinExistence type="predicted"/>
<dbReference type="InterPro" id="IPR055438">
    <property type="entry name" value="AstE_AspA_cat"/>
</dbReference>
<dbReference type="GO" id="GO:0046872">
    <property type="term" value="F:metal ion binding"/>
    <property type="evidence" value="ECO:0007669"/>
    <property type="project" value="UniProtKB-KW"/>
</dbReference>
<dbReference type="EMBL" id="UOFU01000276">
    <property type="protein sequence ID" value="VAX02530.1"/>
    <property type="molecule type" value="Genomic_DNA"/>
</dbReference>
<dbReference type="SUPFAM" id="SSF53187">
    <property type="entry name" value="Zn-dependent exopeptidases"/>
    <property type="match status" value="1"/>
</dbReference>